<evidence type="ECO:0000259" key="5">
    <source>
        <dbReference type="PROSITE" id="PS50110"/>
    </source>
</evidence>
<dbReference type="CDD" id="cd00156">
    <property type="entry name" value="REC"/>
    <property type="match status" value="1"/>
</dbReference>
<dbReference type="InterPro" id="IPR011006">
    <property type="entry name" value="CheY-like_superfamily"/>
</dbReference>
<evidence type="ECO:0000256" key="3">
    <source>
        <dbReference type="ARBA" id="ARBA00024867"/>
    </source>
</evidence>
<evidence type="ECO:0000313" key="6">
    <source>
        <dbReference type="EMBL" id="CAC60273.1"/>
    </source>
</evidence>
<dbReference type="SMART" id="SM00448">
    <property type="entry name" value="REC"/>
    <property type="match status" value="1"/>
</dbReference>
<sequence length="116" mass="13035">MKKILLIDDNINFLKPLSNLLQKNFDVYMATGVKEAIQILESIHIDMICSDYFMGDGTGLDIIKKVNSLNICIPFIILSGLEDPELIQEVESCHAIFLNKTNPELLSKLCTIGYSE</sequence>
<evidence type="ECO:0000256" key="4">
    <source>
        <dbReference type="PROSITE-ProRule" id="PRU00169"/>
    </source>
</evidence>
<organism evidence="6">
    <name type="scientific">Mediterraneibacter gnavus</name>
    <name type="common">Ruminococcus gnavus</name>
    <dbReference type="NCBI Taxonomy" id="33038"/>
    <lineage>
        <taxon>Bacteria</taxon>
        <taxon>Bacillati</taxon>
        <taxon>Bacillota</taxon>
        <taxon>Clostridia</taxon>
        <taxon>Lachnospirales</taxon>
        <taxon>Lachnospiraceae</taxon>
        <taxon>Mediterraneibacter</taxon>
    </lineage>
</organism>
<dbReference type="Gene3D" id="3.40.50.2300">
    <property type="match status" value="1"/>
</dbReference>
<dbReference type="InterPro" id="IPR050595">
    <property type="entry name" value="Bact_response_regulator"/>
</dbReference>
<evidence type="ECO:0000256" key="1">
    <source>
        <dbReference type="ARBA" id="ARBA00018672"/>
    </source>
</evidence>
<reference evidence="6" key="2">
    <citation type="journal article" date="2002" name="J. Bacteriol.">
        <title>Trypsin mediates growth phase-dependent transcriptional regulation of genes involved in biosynthesis of ruminococcin A, a lantibiotic produced by a Ruminococcus gnavus strain from a human intestinal microbiota.</title>
        <authorList>
            <person name="Gomez A."/>
            <person name="Ladire M."/>
            <person name="Marcille F."/>
            <person name="Fons M."/>
        </authorList>
    </citation>
    <scope>NUCLEOTIDE SEQUENCE</scope>
    <source>
        <strain evidence="6">E1</strain>
    </source>
</reference>
<protein>
    <recommendedName>
        <fullName evidence="1">Stage 0 sporulation protein A homolog</fullName>
    </recommendedName>
</protein>
<dbReference type="Pfam" id="PF00072">
    <property type="entry name" value="Response_reg"/>
    <property type="match status" value="1"/>
</dbReference>
<dbReference type="PROSITE" id="PS50110">
    <property type="entry name" value="RESPONSE_REGULATORY"/>
    <property type="match status" value="1"/>
</dbReference>
<dbReference type="EMBL" id="AJ276653">
    <property type="protein sequence ID" value="CAC60273.1"/>
    <property type="molecule type" value="Genomic_DNA"/>
</dbReference>
<dbReference type="InterPro" id="IPR001789">
    <property type="entry name" value="Sig_transdc_resp-reg_receiver"/>
</dbReference>
<gene>
    <name evidence="6" type="primary">rumR2</name>
</gene>
<name>Q93JP9_MEDGN</name>
<feature type="domain" description="Response regulatory" evidence="5">
    <location>
        <begin position="3"/>
        <end position="113"/>
    </location>
</feature>
<dbReference type="RefSeq" id="WP_202184078.1">
    <property type="nucleotide sequence ID" value="NZ_BAABSA010000001.1"/>
</dbReference>
<accession>Q93JP9</accession>
<evidence type="ECO:0000256" key="2">
    <source>
        <dbReference type="ARBA" id="ARBA00022553"/>
    </source>
</evidence>
<dbReference type="PANTHER" id="PTHR44591">
    <property type="entry name" value="STRESS RESPONSE REGULATOR PROTEIN 1"/>
    <property type="match status" value="1"/>
</dbReference>
<proteinExistence type="predicted"/>
<dbReference type="AlphaFoldDB" id="Q93JP9"/>
<reference evidence="6" key="1">
    <citation type="submission" date="2001-08" db="EMBL/GenBank/DDBJ databases">
        <authorList>
            <person name="Gomez-Rodriguez A."/>
        </authorList>
    </citation>
    <scope>NUCLEOTIDE SEQUENCE</scope>
    <source>
        <strain evidence="6">E1</strain>
    </source>
</reference>
<keyword evidence="2 4" id="KW-0597">Phosphoprotein</keyword>
<dbReference type="GO" id="GO:0000160">
    <property type="term" value="P:phosphorelay signal transduction system"/>
    <property type="evidence" value="ECO:0007669"/>
    <property type="project" value="InterPro"/>
</dbReference>
<dbReference type="PANTHER" id="PTHR44591:SF3">
    <property type="entry name" value="RESPONSE REGULATORY DOMAIN-CONTAINING PROTEIN"/>
    <property type="match status" value="1"/>
</dbReference>
<comment type="function">
    <text evidence="3">May play the central regulatory role in sporulation. It may be an element of the effector pathway responsible for the activation of sporulation genes in response to nutritional stress. Spo0A may act in concert with spo0H (a sigma factor) to control the expression of some genes that are critical to the sporulation process.</text>
</comment>
<dbReference type="SUPFAM" id="SSF52172">
    <property type="entry name" value="CheY-like"/>
    <property type="match status" value="1"/>
</dbReference>
<feature type="modified residue" description="4-aspartylphosphate" evidence="4">
    <location>
        <position position="51"/>
    </location>
</feature>